<dbReference type="Gene3D" id="3.30.70.3290">
    <property type="match status" value="2"/>
</dbReference>
<dbReference type="PROSITE" id="PS52019">
    <property type="entry name" value="PKS_MFAS_DH"/>
    <property type="match status" value="1"/>
</dbReference>
<organism evidence="13">
    <name type="scientific">Streptomyces piomogenus</name>
    <dbReference type="NCBI Taxonomy" id="285508"/>
    <lineage>
        <taxon>Bacteria</taxon>
        <taxon>Bacillati</taxon>
        <taxon>Actinomycetota</taxon>
        <taxon>Actinomycetes</taxon>
        <taxon>Kitasatosporales</taxon>
        <taxon>Streptomycetaceae</taxon>
        <taxon>Streptomyces</taxon>
    </lineage>
</organism>
<evidence type="ECO:0000256" key="6">
    <source>
        <dbReference type="ARBA" id="ARBA00023268"/>
    </source>
</evidence>
<feature type="compositionally biased region" description="Basic and acidic residues" evidence="9">
    <location>
        <begin position="203"/>
        <end position="215"/>
    </location>
</feature>
<dbReference type="Pfam" id="PF08659">
    <property type="entry name" value="KR"/>
    <property type="match status" value="1"/>
</dbReference>
<dbReference type="SUPFAM" id="SSF55048">
    <property type="entry name" value="Probable ACP-binding domain of malonyl-CoA ACP transacylase"/>
    <property type="match status" value="2"/>
</dbReference>
<dbReference type="GO" id="GO:0033068">
    <property type="term" value="P:macrolide biosynthetic process"/>
    <property type="evidence" value="ECO:0007669"/>
    <property type="project" value="UniProtKB-ARBA"/>
</dbReference>
<feature type="region of interest" description="Disordered" evidence="9">
    <location>
        <begin position="17"/>
        <end position="36"/>
    </location>
</feature>
<dbReference type="CDD" id="cd08956">
    <property type="entry name" value="KR_3_FAS_SDR_x"/>
    <property type="match status" value="1"/>
</dbReference>
<dbReference type="FunFam" id="1.10.1200.10:FF:000007">
    <property type="entry name" value="Probable polyketide synthase pks17"/>
    <property type="match status" value="1"/>
</dbReference>
<dbReference type="InterPro" id="IPR057326">
    <property type="entry name" value="KR_dom"/>
</dbReference>
<dbReference type="InterPro" id="IPR016036">
    <property type="entry name" value="Malonyl_transacylase_ACP-bd"/>
</dbReference>
<feature type="domain" description="Carrier" evidence="10">
    <location>
        <begin position="679"/>
        <end position="757"/>
    </location>
</feature>
<dbReference type="InterPro" id="IPR032821">
    <property type="entry name" value="PKS_assoc"/>
</dbReference>
<dbReference type="PROSITE" id="PS00012">
    <property type="entry name" value="PHOSPHOPANTETHEINE"/>
    <property type="match status" value="1"/>
</dbReference>
<keyword evidence="4" id="KW-0808">Transferase</keyword>
<evidence type="ECO:0000259" key="10">
    <source>
        <dbReference type="PROSITE" id="PS50075"/>
    </source>
</evidence>
<dbReference type="InterPro" id="IPR049900">
    <property type="entry name" value="PKS_mFAS_DH"/>
</dbReference>
<evidence type="ECO:0000256" key="4">
    <source>
        <dbReference type="ARBA" id="ARBA00022679"/>
    </source>
</evidence>
<dbReference type="PANTHER" id="PTHR43775">
    <property type="entry name" value="FATTY ACID SYNTHASE"/>
    <property type="match status" value="1"/>
</dbReference>
<dbReference type="InterPro" id="IPR020841">
    <property type="entry name" value="PKS_Beta-ketoAc_synthase_dom"/>
</dbReference>
<evidence type="ECO:0000256" key="1">
    <source>
        <dbReference type="ARBA" id="ARBA00004792"/>
    </source>
</evidence>
<feature type="domain" description="Carrier" evidence="10">
    <location>
        <begin position="2405"/>
        <end position="2480"/>
    </location>
</feature>
<dbReference type="Pfam" id="PF00109">
    <property type="entry name" value="ketoacyl-synt"/>
    <property type="match status" value="2"/>
</dbReference>
<evidence type="ECO:0000313" key="13">
    <source>
        <dbReference type="EMBL" id="AEZ54374.1"/>
    </source>
</evidence>
<evidence type="ECO:0000256" key="7">
    <source>
        <dbReference type="ARBA" id="ARBA00023315"/>
    </source>
</evidence>
<dbReference type="InterPro" id="IPR014031">
    <property type="entry name" value="Ketoacyl_synth_C"/>
</dbReference>
<dbReference type="Pfam" id="PF14765">
    <property type="entry name" value="PS-DH"/>
    <property type="match status" value="1"/>
</dbReference>
<keyword evidence="2" id="KW-0596">Phosphopantetheine</keyword>
<keyword evidence="6" id="KW-0511">Multifunctional enzyme</keyword>
<dbReference type="InterPro" id="IPR020806">
    <property type="entry name" value="PKS_PP-bd"/>
</dbReference>
<evidence type="ECO:0000256" key="3">
    <source>
        <dbReference type="ARBA" id="ARBA00022553"/>
    </source>
</evidence>
<dbReference type="SUPFAM" id="SSF53901">
    <property type="entry name" value="Thiolase-like"/>
    <property type="match status" value="2"/>
</dbReference>
<dbReference type="GO" id="GO:0031177">
    <property type="term" value="F:phosphopantetheine binding"/>
    <property type="evidence" value="ECO:0007669"/>
    <property type="project" value="InterPro"/>
</dbReference>
<dbReference type="InterPro" id="IPR014043">
    <property type="entry name" value="Acyl_transferase_dom"/>
</dbReference>
<dbReference type="InterPro" id="IPR016039">
    <property type="entry name" value="Thiolase-like"/>
</dbReference>
<feature type="domain" description="PKS/mFAS DH" evidence="12">
    <location>
        <begin position="1671"/>
        <end position="1934"/>
    </location>
</feature>
<keyword evidence="5" id="KW-0045">Antibiotic biosynthesis</keyword>
<dbReference type="InterPro" id="IPR049551">
    <property type="entry name" value="PKS_DH_C"/>
</dbReference>
<dbReference type="InterPro" id="IPR055123">
    <property type="entry name" value="SpnB-like_Rossmann"/>
</dbReference>
<dbReference type="InterPro" id="IPR006162">
    <property type="entry name" value="Ppantetheine_attach_site"/>
</dbReference>
<dbReference type="InterPro" id="IPR036291">
    <property type="entry name" value="NAD(P)-bd_dom_sf"/>
</dbReference>
<dbReference type="InterPro" id="IPR036736">
    <property type="entry name" value="ACP-like_sf"/>
</dbReference>
<dbReference type="SMART" id="SM00826">
    <property type="entry name" value="PKS_DH"/>
    <property type="match status" value="1"/>
</dbReference>
<dbReference type="Pfam" id="PF22953">
    <property type="entry name" value="SpnB_Rossmann"/>
    <property type="match status" value="1"/>
</dbReference>
<dbReference type="SUPFAM" id="SSF51735">
    <property type="entry name" value="NAD(P)-binding Rossmann-fold domains"/>
    <property type="match status" value="2"/>
</dbReference>
<protein>
    <submittedName>
        <fullName evidence="13">PieA1</fullName>
    </submittedName>
</protein>
<feature type="region of interest" description="Disordered" evidence="9">
    <location>
        <begin position="187"/>
        <end position="224"/>
    </location>
</feature>
<name>H8XZQ8_9ACTN</name>
<sequence>MDQTSCEDGPVAVVGLSCPPSGPDTDARGHDGPDGGAAFFGVPAERAAGFGPADWAALELGWAALEDAGIVPAALRGGRTGVFLAASAGDRVAERLAAVLDLRGPLAEVEPSASAARAAVALAAASLRRGECDLALAGDGGAVLAVLRRLPEARGDGDRILGVLTDAAPASGGDPLALIGAVAAEAVEDRSGETPEAGTQEARPAEERHAEERPAPPRPLVAPHTPLVLSARSDAALRARARALQDRLAADPELRITDVGLSLTATRTVFEQRAVLVAGDREDALCGLRALADGEFGPALVRGTAVAEAGTAGTAAGTVFVFPGQGTQWPGMALDLLETSEVFREHLEACADALEPYLPWSLTDVLRGAPGAPALVAVDVVQPVLFAVMVSLAALWRACGVEPAAVVGASLGEIAAAHVAGALTLDEAALVVARWSQAQAGATGQGDLASALLPREQLAARLAGRTADPQLGTVDIAGTNGAQSVLFSGDRAAVDTLLAELTAEGVTAKKLGNGLAAHSPGLRLDRERLLDQLAGVRPRTSTVPFYSSRTGGLLDTAGLDGAYWVENITNEIRFEDATRALLADGHRTFLEVAPHPGLLGGLQETLEDTGLADDAAVVGTLRRDQGGADRLLASMAELHVRGAAVDWAAVFAGSGARRVPLPTYPFRAASPAARRSDAEQRRWIGDLVRAEIAALRGPGTAAEAHADRTFRDLGFDSATAVELRNRLAAATGLRLPLTLLFDHPTPQALGRYLLTALSGGQDQTSTAPTAFTAATAAAGADEPIAIVAMACRFPGEVRSPEDLWQLVADGRDAITPFPGNRGWDVEALYDPDPDQSGRTYAREGGFLHDADRFDAAFFGISPREALAMDPQQRLLLETSWEAFERAGIDPASVRGSRTGVYVGAMTQDYGARMHEASGGVEGHVLTGTTVSVLSGRLAYVYGLEGPAITVDTACSSSLVALHLAAQALRNGECTMALAGGAAVMAAPGMFVEFSRQRGLAPDGRCKAFAAAADGTAWAEGVGVLLLERLSDAERNGHRVLAVVRGSAINQDGASNGLSAPNGPSQQRVVRAALADARLTAADVDAVEAHGTGTKLGDPIEAQALLATYGQDRSAERPLWLGSLKSNIGHAQAAAGVGGVIKMVMAMRNGVLPRTLHVDEPTPHVDWSAGAVALLTEAQEWPAGERARRAAVSSFGISGTNAHVILEDAPAGGGVEVNSPSPVVPWVLSARDERALREQAGQLRAAVEAHPEWEPAAVAGALVSGRSVFEQRAVVIGENRAELLNGLTALADGTAAPGVVQGSGTFDRPVFVFPGQGSQWIGMGAELLDTSPVFAQWIANCEAALAPHVDWSLTDVLRGKDELTRVDVVQPALFAVMVSLAELWRSLGIEPAAVIGHSQGEIAAATVAGALTLEDGARIAALRSQAILAISGHGGMASLPLSAEDAAELLKQWDGRLTVAAHNGPTATVVAGDRDALDELLTHCEQQQIRARRIDVDYASHSPHVEAIQADLATQLAGVTPQAASVPFYSTVTGGLIDTRQLDAAYWYTNLRQTVRFTDATHAAHADGHHAFIEASPHPVLTSALQDTTDDAERPTAIVGSLRRDEGGLRRLLTSLAEAHVHGATVTWPTVPPHPVSPLDLPTYPFQRERFWLDAPAATGDVTAAGLTPAEHPLLSALLPLADGDEIILTGQISLTTHPWLTDHAVFGTPLLPGTAFVELALQAGRGIDCEHLEELTLEAPLTLTEYATRLQVRVGAPDETGRRPLTIHSARDAGDWTRHATGLLAADGPAVSPAAWQAPTAAFEPAGTLYDRLADAGFDYGPTFQGLRALGRHGDVLLAEIALPPERHGDGFGLHPALLDAALHVCLLEGASGVRLPFSWSDVTVHSSAATSLRVRLTPTGPDTVSLLATDELDRPVVSVGALTLRPVTPEQFSAAAHGHRDSLHQVEWVPVQTAPATAGAAAPLLLGAEQAEFAELADLLTAVAAGAPVPETVVVPYQPGPEPTAAAVHAAAADALGLVQAWLASDRLAASRLVLLTRGAVAVDPADDVADLVHAPLWGLLRSAQSENPGRFVLADTDEHPDSYPALVRALASPEPQLAVRAGRVSAARLATVPPSAEAADPFGPTGTVLITGGTGLLGGLFARHLVTRHGVRHLLLLSRHGLAADGAAELRDELAALGAEVTVAACDAADREALAAVLAAVPAEQPLVGVVHTAGVLDDGVITALTPDRVAAVLRPKVDAAWHLHELTCGSDLRAFVMFSSAAGVLGQSGQSSYAAANAFLDALAQRRRAAGLPAQSLAWGLWAEAGGMTRHLAEADLVRLSRTGLAGMPSDQGLALFDAALRADRPVLVPARLDTAALRTQAEVPPLLRGLIRTTRRRETAATGTTTFRERFGELPPEQRARAVLDLVRAHVAAVLGYASPDRVEPDRGFLDLGLDSLTALELRNRLGAEAGRRLTATLIFDHPTPAAVARHLEAEAFPAEDAAAQPDAAEVGEDEFRRALAAIPLDRFREAGLVRTLLQLADSVDGSATADDEEEEHGSALDTMDLESLVRVALGDK</sequence>
<dbReference type="SMART" id="SM00823">
    <property type="entry name" value="PKS_PP"/>
    <property type="match status" value="2"/>
</dbReference>
<dbReference type="Pfam" id="PF02801">
    <property type="entry name" value="Ketoacyl-synt_C"/>
    <property type="match status" value="1"/>
</dbReference>
<evidence type="ECO:0000259" key="11">
    <source>
        <dbReference type="PROSITE" id="PS52004"/>
    </source>
</evidence>
<dbReference type="PANTHER" id="PTHR43775:SF51">
    <property type="entry name" value="INACTIVE PHENOLPHTHIOCEROL SYNTHESIS POLYKETIDE SYNTHASE TYPE I PKS1-RELATED"/>
    <property type="match status" value="1"/>
</dbReference>
<dbReference type="Gene3D" id="3.40.47.10">
    <property type="match status" value="3"/>
</dbReference>
<comment type="pathway">
    <text evidence="1">Antibiotic biosynthesis.</text>
</comment>
<dbReference type="GO" id="GO:0004315">
    <property type="term" value="F:3-oxoacyl-[acyl-carrier-protein] synthase activity"/>
    <property type="evidence" value="ECO:0007669"/>
    <property type="project" value="InterPro"/>
</dbReference>
<evidence type="ECO:0000256" key="5">
    <source>
        <dbReference type="ARBA" id="ARBA00023194"/>
    </source>
</evidence>
<dbReference type="CDD" id="cd00833">
    <property type="entry name" value="PKS"/>
    <property type="match status" value="1"/>
</dbReference>
<dbReference type="SUPFAM" id="SSF47336">
    <property type="entry name" value="ACP-like"/>
    <property type="match status" value="2"/>
</dbReference>
<feature type="domain" description="Ketosynthase family 3 (KS3)" evidence="11">
    <location>
        <begin position="781"/>
        <end position="1207"/>
    </location>
</feature>
<dbReference type="InterPro" id="IPR016035">
    <property type="entry name" value="Acyl_Trfase/lysoPLipase"/>
</dbReference>
<keyword evidence="3" id="KW-0597">Phosphoprotein</keyword>
<dbReference type="Pfam" id="PF16197">
    <property type="entry name" value="KAsynt_C_assoc"/>
    <property type="match status" value="1"/>
</dbReference>
<dbReference type="InterPro" id="IPR050091">
    <property type="entry name" value="PKS_NRPS_Biosynth_Enz"/>
</dbReference>
<dbReference type="Gene3D" id="1.10.1200.10">
    <property type="entry name" value="ACP-like"/>
    <property type="match status" value="2"/>
</dbReference>
<dbReference type="EMBL" id="HQ840721">
    <property type="protein sequence ID" value="AEZ54374.1"/>
    <property type="molecule type" value="Genomic_DNA"/>
</dbReference>
<dbReference type="SMART" id="SM00827">
    <property type="entry name" value="PKS_AT"/>
    <property type="match status" value="2"/>
</dbReference>
<dbReference type="SMART" id="SM00825">
    <property type="entry name" value="PKS_KS"/>
    <property type="match status" value="1"/>
</dbReference>
<dbReference type="InterPro" id="IPR020807">
    <property type="entry name" value="PKS_DH"/>
</dbReference>
<dbReference type="SMART" id="SM00822">
    <property type="entry name" value="PKS_KR"/>
    <property type="match status" value="1"/>
</dbReference>
<dbReference type="InterPro" id="IPR014030">
    <property type="entry name" value="Ketoacyl_synth_N"/>
</dbReference>
<dbReference type="InterPro" id="IPR001227">
    <property type="entry name" value="Ac_transferase_dom_sf"/>
</dbReference>
<dbReference type="FunFam" id="3.40.366.10:FF:000002">
    <property type="entry name" value="Probable polyketide synthase 2"/>
    <property type="match status" value="1"/>
</dbReference>
<feature type="active site" description="Proton acceptor; for dehydratase activity" evidence="8">
    <location>
        <position position="1703"/>
    </location>
</feature>
<keyword evidence="7" id="KW-0012">Acyltransferase</keyword>
<evidence type="ECO:0000256" key="9">
    <source>
        <dbReference type="SAM" id="MobiDB-lite"/>
    </source>
</evidence>
<dbReference type="PROSITE" id="PS50075">
    <property type="entry name" value="CARRIER"/>
    <property type="match status" value="2"/>
</dbReference>
<dbReference type="FunFam" id="3.40.50.720:FF:000381">
    <property type="entry name" value="Probable polyketide synthase pks17"/>
    <property type="match status" value="1"/>
</dbReference>
<dbReference type="Pfam" id="PF21089">
    <property type="entry name" value="PKS_DH_N"/>
    <property type="match status" value="1"/>
</dbReference>
<evidence type="ECO:0000259" key="12">
    <source>
        <dbReference type="PROSITE" id="PS52019"/>
    </source>
</evidence>
<feature type="active site" description="Proton donor; for dehydratase activity" evidence="8">
    <location>
        <position position="1860"/>
    </location>
</feature>
<dbReference type="InterPro" id="IPR013968">
    <property type="entry name" value="PKS_KR"/>
</dbReference>
<dbReference type="SMART" id="SM01294">
    <property type="entry name" value="PKS_PP_betabranch"/>
    <property type="match status" value="1"/>
</dbReference>
<dbReference type="PROSITE" id="PS00606">
    <property type="entry name" value="KS3_1"/>
    <property type="match status" value="1"/>
</dbReference>
<accession>H8XZQ8</accession>
<proteinExistence type="predicted"/>
<dbReference type="InterPro" id="IPR042104">
    <property type="entry name" value="PKS_dehydratase_sf"/>
</dbReference>
<dbReference type="Pfam" id="PF22621">
    <property type="entry name" value="CurL-like_PKS_C"/>
    <property type="match status" value="1"/>
</dbReference>
<dbReference type="Gene3D" id="3.40.366.10">
    <property type="entry name" value="Malonyl-Coenzyme A Acyl Carrier Protein, domain 2"/>
    <property type="match status" value="2"/>
</dbReference>
<feature type="region of interest" description="C-terminal hotdog fold" evidence="8">
    <location>
        <begin position="1801"/>
        <end position="1934"/>
    </location>
</feature>
<dbReference type="FunFam" id="3.40.47.10:FF:000019">
    <property type="entry name" value="Polyketide synthase type I"/>
    <property type="match status" value="1"/>
</dbReference>
<feature type="region of interest" description="N-terminal hotdog fold" evidence="8">
    <location>
        <begin position="1671"/>
        <end position="1791"/>
    </location>
</feature>
<dbReference type="PROSITE" id="PS52004">
    <property type="entry name" value="KS3_2"/>
    <property type="match status" value="1"/>
</dbReference>
<dbReference type="SUPFAM" id="SSF52151">
    <property type="entry name" value="FabD/lysophospholipase-like"/>
    <property type="match status" value="2"/>
</dbReference>
<reference evidence="13" key="1">
    <citation type="journal article" date="2012" name="Chem. Biol.">
        <title>Elucidation of Piericidin A1 Biosynthetic Locus Revealed a Thioesterase-Dependent Mechanism of alpha-Pyridone Ring Formation.</title>
        <authorList>
            <person name="Liu Q."/>
            <person name="Yao F."/>
            <person name="Chooi Y.H."/>
            <person name="Kang Q."/>
            <person name="Xu W."/>
            <person name="Li Y."/>
            <person name="Shao Y."/>
            <person name="Shi Y."/>
            <person name="Deng Z."/>
            <person name="Tang Y."/>
            <person name="You D."/>
        </authorList>
    </citation>
    <scope>NUCLEOTIDE SEQUENCE</scope>
</reference>
<evidence type="ECO:0000256" key="2">
    <source>
        <dbReference type="ARBA" id="ARBA00022450"/>
    </source>
</evidence>
<dbReference type="GO" id="GO:0004312">
    <property type="term" value="F:fatty acid synthase activity"/>
    <property type="evidence" value="ECO:0007669"/>
    <property type="project" value="TreeGrafter"/>
</dbReference>
<dbReference type="Gene3D" id="3.40.50.720">
    <property type="entry name" value="NAD(P)-binding Rossmann-like Domain"/>
    <property type="match status" value="1"/>
</dbReference>
<evidence type="ECO:0000256" key="8">
    <source>
        <dbReference type="PROSITE-ProRule" id="PRU01363"/>
    </source>
</evidence>
<dbReference type="Gene3D" id="3.10.129.110">
    <property type="entry name" value="Polyketide synthase dehydratase"/>
    <property type="match status" value="1"/>
</dbReference>
<dbReference type="InterPro" id="IPR009081">
    <property type="entry name" value="PP-bd_ACP"/>
</dbReference>
<dbReference type="InterPro" id="IPR018201">
    <property type="entry name" value="Ketoacyl_synth_AS"/>
</dbReference>
<dbReference type="Pfam" id="PF00550">
    <property type="entry name" value="PP-binding"/>
    <property type="match status" value="2"/>
</dbReference>
<dbReference type="InterPro" id="IPR049552">
    <property type="entry name" value="PKS_DH_N"/>
</dbReference>
<dbReference type="Pfam" id="PF00698">
    <property type="entry name" value="Acyl_transf_1"/>
    <property type="match status" value="2"/>
</dbReference>
<dbReference type="GO" id="GO:0006633">
    <property type="term" value="P:fatty acid biosynthetic process"/>
    <property type="evidence" value="ECO:0007669"/>
    <property type="project" value="InterPro"/>
</dbReference>